<evidence type="ECO:0000313" key="2">
    <source>
        <dbReference type="EMBL" id="ANQ10629.1"/>
    </source>
</evidence>
<evidence type="ECO:0000256" key="1">
    <source>
        <dbReference type="SAM" id="MobiDB-lite"/>
    </source>
</evidence>
<dbReference type="InterPro" id="IPR038207">
    <property type="entry name" value="DIX_dom_sf"/>
</dbReference>
<dbReference type="GeneID" id="30911756"/>
<proteinExistence type="predicted"/>
<sequence length="510" mass="59161">MDLFSIASNLQQIAIGGVNFVNSKLRKRSVTTECNYITYIVIGENEKQPYDTNIFFLPFKICGKIKLKEFKEFFPFKDNIIFRFKIHVADLVDVINEGIVNHAPLMKEDTNEQNQEKNIICDENEIKNILRQDQLTHLWVDITNEEAYIPFYNGNIVVKVLFINNENYREYTDIYFKNLQCYESARPIYTLNDANPCSYIVFKDEEKDKRNSTDNEEEGKDDDFDEHVRETSPRDNLINRFPSNHRDNSPSSISNNKHTHQLEGESESFAHNQYVLNDPPSEATYKKGYPSDSPQQKQHQNNVNSKREDGSFFQSIKKEPSKNKSSEHILEKNSYNAVTKVLPPGRGNVQGGYEDMSTGSANNGPNSGPYNNPDRDKQERRNVIKTNVSNRLQELKNFRSQEEAKFKEKAILSEHIKKQIVKWSKNLDGSYKDVKVMLSTLNDVLWEDSEWRQVPMSELISNSATVKKAYKSAILLCHPDKHRGKPVERVLRAEMIFQALNNAYKEKKKM</sequence>
<dbReference type="GO" id="GO:0072583">
    <property type="term" value="P:clathrin-dependent endocytosis"/>
    <property type="evidence" value="ECO:0007669"/>
    <property type="project" value="TreeGrafter"/>
</dbReference>
<dbReference type="KEGG" id="pcot:PCOAH_00050220"/>
<evidence type="ECO:0008006" key="4">
    <source>
        <dbReference type="Google" id="ProtNLM"/>
    </source>
</evidence>
<dbReference type="InterPro" id="IPR001623">
    <property type="entry name" value="DnaJ_domain"/>
</dbReference>
<dbReference type="InterPro" id="IPR036869">
    <property type="entry name" value="J_dom_sf"/>
</dbReference>
<accession>A0A1B1E793</accession>
<dbReference type="GO" id="GO:0031982">
    <property type="term" value="C:vesicle"/>
    <property type="evidence" value="ECO:0007669"/>
    <property type="project" value="TreeGrafter"/>
</dbReference>
<dbReference type="PANTHER" id="PTHR23172">
    <property type="entry name" value="AUXILIN/CYCLIN G-ASSOCIATED KINASE-RELATED"/>
    <property type="match status" value="1"/>
</dbReference>
<dbReference type="CDD" id="cd06257">
    <property type="entry name" value="DnaJ"/>
    <property type="match status" value="1"/>
</dbReference>
<dbReference type="SUPFAM" id="SSF46565">
    <property type="entry name" value="Chaperone J-domain"/>
    <property type="match status" value="1"/>
</dbReference>
<dbReference type="RefSeq" id="XP_019917324.1">
    <property type="nucleotide sequence ID" value="XM_020061804.1"/>
</dbReference>
<dbReference type="VEuPathDB" id="PlasmoDB:PCOAH_00050220"/>
<dbReference type="GO" id="GO:0005737">
    <property type="term" value="C:cytoplasm"/>
    <property type="evidence" value="ECO:0007669"/>
    <property type="project" value="TreeGrafter"/>
</dbReference>
<dbReference type="Gene3D" id="2.40.240.130">
    <property type="match status" value="1"/>
</dbReference>
<dbReference type="Proteomes" id="UP000092716">
    <property type="component" value="Chromosome 13"/>
</dbReference>
<dbReference type="PANTHER" id="PTHR23172:SF19">
    <property type="entry name" value="J DOMAIN-CONTAINING PROTEIN"/>
    <property type="match status" value="1"/>
</dbReference>
<dbReference type="OrthoDB" id="1717591at2759"/>
<feature type="compositionally biased region" description="Polar residues" evidence="1">
    <location>
        <begin position="292"/>
        <end position="304"/>
    </location>
</feature>
<dbReference type="EMBL" id="CP016251">
    <property type="protein sequence ID" value="ANQ10629.1"/>
    <property type="molecule type" value="Genomic_DNA"/>
</dbReference>
<gene>
    <name evidence="2" type="ORF">PCOAH_00050220</name>
</gene>
<name>A0A1B1E793_9APIC</name>
<dbReference type="GO" id="GO:0030276">
    <property type="term" value="F:clathrin binding"/>
    <property type="evidence" value="ECO:0007669"/>
    <property type="project" value="TreeGrafter"/>
</dbReference>
<dbReference type="GO" id="GO:0072318">
    <property type="term" value="P:clathrin coat disassembly"/>
    <property type="evidence" value="ECO:0007669"/>
    <property type="project" value="TreeGrafter"/>
</dbReference>
<organism evidence="2 3">
    <name type="scientific">Plasmodium coatneyi</name>
    <dbReference type="NCBI Taxonomy" id="208452"/>
    <lineage>
        <taxon>Eukaryota</taxon>
        <taxon>Sar</taxon>
        <taxon>Alveolata</taxon>
        <taxon>Apicomplexa</taxon>
        <taxon>Aconoidasida</taxon>
        <taxon>Haemosporida</taxon>
        <taxon>Plasmodiidae</taxon>
        <taxon>Plasmodium</taxon>
    </lineage>
</organism>
<feature type="compositionally biased region" description="Basic and acidic residues" evidence="1">
    <location>
        <begin position="305"/>
        <end position="331"/>
    </location>
</feature>
<feature type="compositionally biased region" description="Acidic residues" evidence="1">
    <location>
        <begin position="214"/>
        <end position="225"/>
    </location>
</feature>
<feature type="region of interest" description="Disordered" evidence="1">
    <location>
        <begin position="207"/>
        <end position="378"/>
    </location>
</feature>
<reference evidence="3" key="1">
    <citation type="submission" date="2016-06" db="EMBL/GenBank/DDBJ databases">
        <title>First high quality genome sequence of Plasmodium coatneyi using continuous long reads from single molecule, real-time sequencing.</title>
        <authorList>
            <person name="Chien J.-T."/>
            <person name="Pakala S.B."/>
            <person name="Geraldo J.A."/>
            <person name="Lapp S.A."/>
            <person name="Barnwell J.W."/>
            <person name="Kissinger J.C."/>
            <person name="Galinski M.R."/>
            <person name="Humphrey J.C."/>
        </authorList>
    </citation>
    <scope>NUCLEOTIDE SEQUENCE [LARGE SCALE GENOMIC DNA]</scope>
    <source>
        <strain evidence="3">Hackeri</strain>
    </source>
</reference>
<feature type="compositionally biased region" description="Low complexity" evidence="1">
    <location>
        <begin position="357"/>
        <end position="372"/>
    </location>
</feature>
<keyword evidence="3" id="KW-1185">Reference proteome</keyword>
<evidence type="ECO:0000313" key="3">
    <source>
        <dbReference type="Proteomes" id="UP000092716"/>
    </source>
</evidence>
<dbReference type="Gene3D" id="1.10.287.110">
    <property type="entry name" value="DnaJ domain"/>
    <property type="match status" value="1"/>
</dbReference>
<protein>
    <recommendedName>
        <fullName evidence="4">DnaJ protein</fullName>
    </recommendedName>
</protein>
<dbReference type="AlphaFoldDB" id="A0A1B1E793"/>